<proteinExistence type="predicted"/>
<dbReference type="Proteomes" id="UP000191812">
    <property type="component" value="Unassembled WGS sequence"/>
</dbReference>
<sequence length="159" mass="17614">MDCCRQPFFLLGARPGKVHIEEADGGWIRSWMAILIASVTATIRTTAPPRISFDARPSEHRVRSAANRLFAAPNSHSRLWIKETNAARIVGVNGILVLGSVLPTDWLKKKKPAEAGFFGAVEKTRTSTGCPTATSTLRVYQFRHDRIVVGVDLRRRGCM</sequence>
<keyword evidence="2" id="KW-1185">Reference proteome</keyword>
<dbReference type="EMBL" id="FBWH01000010">
    <property type="protein sequence ID" value="CUX15147.1"/>
    <property type="molecule type" value="Genomic_DNA"/>
</dbReference>
<comment type="caution">
    <text evidence="1">The sequence shown here is derived from an EMBL/GenBank/DDBJ whole genome shotgun (WGS) entry which is preliminary data.</text>
</comment>
<gene>
    <name evidence="1" type="ORF">AGR13a_Cc180003</name>
</gene>
<accession>A0ABM9VC74</accession>
<organism evidence="1 2">
    <name type="scientific">Agrobacterium genomosp. 13 str. CFBP 6927</name>
    <dbReference type="NCBI Taxonomy" id="1183428"/>
    <lineage>
        <taxon>Bacteria</taxon>
        <taxon>Pseudomonadati</taxon>
        <taxon>Pseudomonadota</taxon>
        <taxon>Alphaproteobacteria</taxon>
        <taxon>Hyphomicrobiales</taxon>
        <taxon>Rhizobiaceae</taxon>
        <taxon>Rhizobium/Agrobacterium group</taxon>
        <taxon>Agrobacterium</taxon>
        <taxon>Agrobacterium tumefaciens complex</taxon>
    </lineage>
</organism>
<name>A0ABM9VC74_9HYPH</name>
<reference evidence="1 2" key="1">
    <citation type="submission" date="2016-01" db="EMBL/GenBank/DDBJ databases">
        <authorList>
            <person name="Regsiter A."/>
            <person name="william w."/>
        </authorList>
    </citation>
    <scope>NUCLEOTIDE SEQUENCE [LARGE SCALE GENOMIC DNA]</scope>
    <source>
        <strain evidence="1 2">CFBP 6927</strain>
    </source>
</reference>
<protein>
    <submittedName>
        <fullName evidence="1">Uncharacterized protein</fullName>
    </submittedName>
</protein>
<evidence type="ECO:0000313" key="1">
    <source>
        <dbReference type="EMBL" id="CUX15147.1"/>
    </source>
</evidence>
<evidence type="ECO:0000313" key="2">
    <source>
        <dbReference type="Proteomes" id="UP000191812"/>
    </source>
</evidence>